<feature type="transmembrane region" description="Helical" evidence="6">
    <location>
        <begin position="93"/>
        <end position="117"/>
    </location>
</feature>
<dbReference type="GO" id="GO:0016020">
    <property type="term" value="C:membrane"/>
    <property type="evidence" value="ECO:0007669"/>
    <property type="project" value="UniProtKB-SubCell"/>
</dbReference>
<sequence>MSPGAQSMEIESLQKAIYSADILLVLVSTCVQASVLVFLHDVTPNRLHRRFIYAMMGFITLFFTPSFFVAVFPCHPPHVWRILGVQCIDQISFWEAFAGVNLVIESALILFPVIVVYPLAMKRRRKAIVISCFAVRVMYVL</sequence>
<organism evidence="8 9">
    <name type="scientific">Diatrype stigma</name>
    <dbReference type="NCBI Taxonomy" id="117547"/>
    <lineage>
        <taxon>Eukaryota</taxon>
        <taxon>Fungi</taxon>
        <taxon>Dikarya</taxon>
        <taxon>Ascomycota</taxon>
        <taxon>Pezizomycotina</taxon>
        <taxon>Sordariomycetes</taxon>
        <taxon>Xylariomycetidae</taxon>
        <taxon>Xylariales</taxon>
        <taxon>Diatrypaceae</taxon>
        <taxon>Diatrype</taxon>
    </lineage>
</organism>
<evidence type="ECO:0000256" key="1">
    <source>
        <dbReference type="ARBA" id="ARBA00004141"/>
    </source>
</evidence>
<keyword evidence="3 6" id="KW-1133">Transmembrane helix</keyword>
<comment type="subcellular location">
    <subcellularLocation>
        <location evidence="1">Membrane</location>
        <topology evidence="1">Multi-pass membrane protein</topology>
    </subcellularLocation>
</comment>
<feature type="transmembrane region" description="Helical" evidence="6">
    <location>
        <begin position="51"/>
        <end position="73"/>
    </location>
</feature>
<dbReference type="EMBL" id="JAKJXP020000063">
    <property type="protein sequence ID" value="KAK7750476.1"/>
    <property type="molecule type" value="Genomic_DNA"/>
</dbReference>
<dbReference type="InterPro" id="IPR052337">
    <property type="entry name" value="SAT4-like"/>
</dbReference>
<reference evidence="8 9" key="1">
    <citation type="submission" date="2024-02" db="EMBL/GenBank/DDBJ databases">
        <title>De novo assembly and annotation of 12 fungi associated with fruit tree decline syndrome in Ontario, Canada.</title>
        <authorList>
            <person name="Sulman M."/>
            <person name="Ellouze W."/>
            <person name="Ilyukhin E."/>
        </authorList>
    </citation>
    <scope>NUCLEOTIDE SEQUENCE [LARGE SCALE GENOMIC DNA]</scope>
    <source>
        <strain evidence="8 9">M11/M66-122</strain>
    </source>
</reference>
<evidence type="ECO:0000259" key="7">
    <source>
        <dbReference type="Pfam" id="PF20684"/>
    </source>
</evidence>
<keyword evidence="2 6" id="KW-0812">Transmembrane</keyword>
<name>A0AAN9UMG4_9PEZI</name>
<dbReference type="PANTHER" id="PTHR33048">
    <property type="entry name" value="PTH11-LIKE INTEGRAL MEMBRANE PROTEIN (AFU_ORTHOLOGUE AFUA_5G11245)"/>
    <property type="match status" value="1"/>
</dbReference>
<evidence type="ECO:0000256" key="3">
    <source>
        <dbReference type="ARBA" id="ARBA00022989"/>
    </source>
</evidence>
<accession>A0AAN9UMG4</accession>
<feature type="domain" description="Rhodopsin" evidence="7">
    <location>
        <begin position="14"/>
        <end position="138"/>
    </location>
</feature>
<feature type="transmembrane region" description="Helical" evidence="6">
    <location>
        <begin position="16"/>
        <end position="39"/>
    </location>
</feature>
<keyword evidence="4 6" id="KW-0472">Membrane</keyword>
<evidence type="ECO:0000256" key="4">
    <source>
        <dbReference type="ARBA" id="ARBA00023136"/>
    </source>
</evidence>
<dbReference type="Proteomes" id="UP001320420">
    <property type="component" value="Unassembled WGS sequence"/>
</dbReference>
<gene>
    <name evidence="8" type="ORF">SLS62_007555</name>
</gene>
<comment type="similarity">
    <text evidence="5">Belongs to the SAT4 family.</text>
</comment>
<evidence type="ECO:0000313" key="8">
    <source>
        <dbReference type="EMBL" id="KAK7750476.1"/>
    </source>
</evidence>
<dbReference type="Pfam" id="PF20684">
    <property type="entry name" value="Fung_rhodopsin"/>
    <property type="match status" value="1"/>
</dbReference>
<evidence type="ECO:0000256" key="2">
    <source>
        <dbReference type="ARBA" id="ARBA00022692"/>
    </source>
</evidence>
<evidence type="ECO:0000256" key="5">
    <source>
        <dbReference type="ARBA" id="ARBA00038359"/>
    </source>
</evidence>
<dbReference type="InterPro" id="IPR049326">
    <property type="entry name" value="Rhodopsin_dom_fungi"/>
</dbReference>
<dbReference type="PANTHER" id="PTHR33048:SF47">
    <property type="entry name" value="INTEGRAL MEMBRANE PROTEIN-RELATED"/>
    <property type="match status" value="1"/>
</dbReference>
<evidence type="ECO:0000313" key="9">
    <source>
        <dbReference type="Proteomes" id="UP001320420"/>
    </source>
</evidence>
<proteinExistence type="inferred from homology"/>
<dbReference type="AlphaFoldDB" id="A0AAN9UMG4"/>
<comment type="caution">
    <text evidence="8">The sequence shown here is derived from an EMBL/GenBank/DDBJ whole genome shotgun (WGS) entry which is preliminary data.</text>
</comment>
<evidence type="ECO:0000256" key="6">
    <source>
        <dbReference type="SAM" id="Phobius"/>
    </source>
</evidence>
<keyword evidence="9" id="KW-1185">Reference proteome</keyword>
<protein>
    <recommendedName>
        <fullName evidence="7">Rhodopsin domain-containing protein</fullName>
    </recommendedName>
</protein>